<accession>A0A1H6IEZ5</accession>
<protein>
    <submittedName>
        <fullName evidence="2">Uncharacterized protein</fullName>
    </submittedName>
</protein>
<keyword evidence="1" id="KW-0472">Membrane</keyword>
<feature type="transmembrane region" description="Helical" evidence="1">
    <location>
        <begin position="33"/>
        <end position="52"/>
    </location>
</feature>
<sequence length="56" mass="6338">MTSWGFSYESLDIMGCLSVKFSSSGLNRNWNNLVNVLVMIAVTTLITSTARLREFY</sequence>
<evidence type="ECO:0000313" key="2">
    <source>
        <dbReference type="EMBL" id="SEH45490.1"/>
    </source>
</evidence>
<name>A0A1H6IEZ5_9EURY</name>
<dbReference type="Proteomes" id="UP000199215">
    <property type="component" value="Unassembled WGS sequence"/>
</dbReference>
<keyword evidence="1" id="KW-1133">Transmembrane helix</keyword>
<keyword evidence="3" id="KW-1185">Reference proteome</keyword>
<proteinExistence type="predicted"/>
<gene>
    <name evidence="2" type="ORF">SAMN05192561_10233</name>
</gene>
<organism evidence="2 3">
    <name type="scientific">Halopenitus malekzadehii</name>
    <dbReference type="NCBI Taxonomy" id="1267564"/>
    <lineage>
        <taxon>Archaea</taxon>
        <taxon>Methanobacteriati</taxon>
        <taxon>Methanobacteriota</taxon>
        <taxon>Stenosarchaea group</taxon>
        <taxon>Halobacteria</taxon>
        <taxon>Halobacteriales</taxon>
        <taxon>Haloferacaceae</taxon>
        <taxon>Halopenitus</taxon>
    </lineage>
</organism>
<dbReference type="EMBL" id="FNWU01000002">
    <property type="protein sequence ID" value="SEH45490.1"/>
    <property type="molecule type" value="Genomic_DNA"/>
</dbReference>
<reference evidence="2 3" key="1">
    <citation type="submission" date="2016-10" db="EMBL/GenBank/DDBJ databases">
        <authorList>
            <person name="de Groot N.N."/>
        </authorList>
    </citation>
    <scope>NUCLEOTIDE SEQUENCE [LARGE SCALE GENOMIC DNA]</scope>
    <source>
        <strain evidence="2 3">IBRC-M10418</strain>
    </source>
</reference>
<evidence type="ECO:0000256" key="1">
    <source>
        <dbReference type="SAM" id="Phobius"/>
    </source>
</evidence>
<dbReference type="AlphaFoldDB" id="A0A1H6IEZ5"/>
<evidence type="ECO:0000313" key="3">
    <source>
        <dbReference type="Proteomes" id="UP000199215"/>
    </source>
</evidence>
<keyword evidence="1" id="KW-0812">Transmembrane</keyword>